<accession>A0ABW3JVV2</accession>
<keyword evidence="3" id="KW-1185">Reference proteome</keyword>
<reference evidence="3" key="1">
    <citation type="journal article" date="2019" name="Int. J. Syst. Evol. Microbiol.">
        <title>The Global Catalogue of Microorganisms (GCM) 10K type strain sequencing project: providing services to taxonomists for standard genome sequencing and annotation.</title>
        <authorList>
            <consortium name="The Broad Institute Genomics Platform"/>
            <consortium name="The Broad Institute Genome Sequencing Center for Infectious Disease"/>
            <person name="Wu L."/>
            <person name="Ma J."/>
        </authorList>
    </citation>
    <scope>NUCLEOTIDE SEQUENCE [LARGE SCALE GENOMIC DNA]</scope>
    <source>
        <strain evidence="3">CCUG 58938</strain>
    </source>
</reference>
<protein>
    <recommendedName>
        <fullName evidence="4">NAD(+)--protein-arginine ADP-ribosyltransferase</fullName>
    </recommendedName>
</protein>
<dbReference type="RefSeq" id="WP_377573982.1">
    <property type="nucleotide sequence ID" value="NZ_JBHTKA010000001.1"/>
</dbReference>
<dbReference type="Proteomes" id="UP001597112">
    <property type="component" value="Unassembled WGS sequence"/>
</dbReference>
<comment type="caution">
    <text evidence="2">The sequence shown here is derived from an EMBL/GenBank/DDBJ whole genome shotgun (WGS) entry which is preliminary data.</text>
</comment>
<evidence type="ECO:0000313" key="2">
    <source>
        <dbReference type="EMBL" id="MFD0998017.1"/>
    </source>
</evidence>
<gene>
    <name evidence="2" type="ORF">ACFQ21_01825</name>
</gene>
<keyword evidence="1" id="KW-0175">Coiled coil</keyword>
<evidence type="ECO:0000313" key="3">
    <source>
        <dbReference type="Proteomes" id="UP001597112"/>
    </source>
</evidence>
<dbReference type="InterPro" id="IPR036116">
    <property type="entry name" value="FN3_sf"/>
</dbReference>
<dbReference type="EMBL" id="JBHTKA010000001">
    <property type="protein sequence ID" value="MFD0998017.1"/>
    <property type="molecule type" value="Genomic_DNA"/>
</dbReference>
<feature type="coiled-coil region" evidence="1">
    <location>
        <begin position="550"/>
        <end position="603"/>
    </location>
</feature>
<proteinExistence type="predicted"/>
<sequence length="1344" mass="149659">MSMNWMHMLYIPKIVNAIPDILTRKMLSKSILLLLLMLCQAAWAQFPVQVNTQLRPPYTLQLSEYYATGREKLVVILTNRDLNKPVVNVKLRMIIESQTVQLRTRTYADVPVIALDAGVPVRLSLSDLAPYFNPENLDFSGITRQQYMQQARLPEGFYQFCFEAVEVSSGQVASAKGCAMAWISLSDPPLLNVPRKGEAIAYKEPQNIIFQWTPRHLNSPNSAFQTEYDFQLVELWDTSLAPEIVFQSAAPLYETTTRSTTLLYGPSQPLLIVGKRYGWRVRAHARSGVEEVDVFRNQGYSEIYWFTYQDTCPPPAGIAATPGTFGNLEFNWAADRNHRSFVVTYRQKGKDDGAWFDQKTEQAMALVYDMQAGQVYEYRVGAFCNTDQPTFSEIKTVEVPARNSETFVNCSIVPDPDISNKQAIQNLKVGDVFRAGDFPVKIQEVSGTGTFTGKGYVMVPFLGKAKVSVTFSGIQVNTGYQLISGEVVTKYGSKGEGIKDIDETLDQFRGYEGLVSRLKGLTVTMDSSSLKSLTDKVVKEAKEELPAELANEITQDVKQLKEAKQAYDKADAAYAAATSPEEKEAAKLKRDEAEKKFNAIQEKFEGKAEDAIDTEAYTIAFAQAKDANYGFDNLQDKYRPYHESNYETKQKGKELYYIPWKAVATGSFDWVKAYSTPSGSPLPQNLIFRSTTGTLQTQPGTNPQEVNIRVHGYGAGEKNEVIAYIRATGADGKETLTEAGSLNVVSYSKVIRKLVLVPVNTTTLDISIQEIQSQLNAIYGKAVVQWTVQKDQPFTSSYDVDNNGLDDGDSEFLSNYTAEMETLISEYEEKKALEDDTYYLFLVSGSESKTKLGYMPRKKTAGFIYMDLASGQSLVKTIAHELGHGAFRLEHTYKTYASLANGTTDNLMDTRPDGVALHKYQWDLIHDPALVIPILENDEDGELVAQVVQCLTGASLDFAMYYTATWMTMQFDDEVAEANKPSFADFGSVTSYKEFSKTEALVSAGISCVTANLPAFISPIASRKLKSGLSALGGAATGFATEASKQYELAYTKIKKQGKDPGMADVITEIDWKPIIQSSAASGLMTGTATWIASSPKYKALLEKIEDRLGIKDWTRDAKKMVDYLLIRKRIPPAFMTAMKKFGKTEGEIATYFTEYHYSRAGQKFLRDMEYYLANKNAYRLTSDEAFALWGYTTKLFYKELNANLRNGVNADKTKEVTELINGALKKLPNYSGAKVYRGIAIEPSMLQAFIKDYSLGNTKLWNDFTSCGGSLGASFSGRSDVNVIFEIAHTTGKEISDLADGVLYGGMPRPEILIKAGSQFKVIAAPLFDQSLQKWVIRVQQIL</sequence>
<name>A0ABW3JVV2_9BACT</name>
<organism evidence="2 3">
    <name type="scientific">Ohtaekwangia kribbensis</name>
    <dbReference type="NCBI Taxonomy" id="688913"/>
    <lineage>
        <taxon>Bacteria</taxon>
        <taxon>Pseudomonadati</taxon>
        <taxon>Bacteroidota</taxon>
        <taxon>Cytophagia</taxon>
        <taxon>Cytophagales</taxon>
        <taxon>Fulvivirgaceae</taxon>
        <taxon>Ohtaekwangia</taxon>
    </lineage>
</organism>
<dbReference type="PROSITE" id="PS51996">
    <property type="entry name" value="TR_MART"/>
    <property type="match status" value="1"/>
</dbReference>
<dbReference type="SUPFAM" id="SSF56399">
    <property type="entry name" value="ADP-ribosylation"/>
    <property type="match status" value="1"/>
</dbReference>
<dbReference type="SUPFAM" id="SSF49265">
    <property type="entry name" value="Fibronectin type III"/>
    <property type="match status" value="1"/>
</dbReference>
<dbReference type="Gene3D" id="3.90.176.10">
    <property type="entry name" value="Toxin ADP-ribosyltransferase, Chain A, domain 1"/>
    <property type="match status" value="1"/>
</dbReference>
<evidence type="ECO:0000256" key="1">
    <source>
        <dbReference type="SAM" id="Coils"/>
    </source>
</evidence>
<evidence type="ECO:0008006" key="4">
    <source>
        <dbReference type="Google" id="ProtNLM"/>
    </source>
</evidence>